<feature type="repeat" description="TPR" evidence="1">
    <location>
        <begin position="277"/>
        <end position="310"/>
    </location>
</feature>
<accession>A0ABX0U5G0</accession>
<dbReference type="PANTHER" id="PTHR12558:SF13">
    <property type="entry name" value="CELL DIVISION CYCLE PROTEIN 27 HOMOLOG"/>
    <property type="match status" value="1"/>
</dbReference>
<comment type="caution">
    <text evidence="4">The sequence shown here is derived from an EMBL/GenBank/DDBJ whole genome shotgun (WGS) entry which is preliminary data.</text>
</comment>
<dbReference type="InterPro" id="IPR011990">
    <property type="entry name" value="TPR-like_helical_dom_sf"/>
</dbReference>
<feature type="compositionally biased region" description="Polar residues" evidence="2">
    <location>
        <begin position="999"/>
        <end position="1008"/>
    </location>
</feature>
<dbReference type="InterPro" id="IPR019734">
    <property type="entry name" value="TPR_rpt"/>
</dbReference>
<feature type="chain" id="PRO_5045381949" evidence="3">
    <location>
        <begin position="22"/>
        <end position="1008"/>
    </location>
</feature>
<evidence type="ECO:0000256" key="1">
    <source>
        <dbReference type="PROSITE-ProRule" id="PRU00339"/>
    </source>
</evidence>
<dbReference type="SUPFAM" id="SSF48452">
    <property type="entry name" value="TPR-like"/>
    <property type="match status" value="5"/>
</dbReference>
<gene>
    <name evidence="4" type="ORF">FHR24_000539</name>
</gene>
<dbReference type="EMBL" id="JAASQL010000001">
    <property type="protein sequence ID" value="NIJ44100.1"/>
    <property type="molecule type" value="Genomic_DNA"/>
</dbReference>
<feature type="repeat" description="TPR" evidence="1">
    <location>
        <begin position="755"/>
        <end position="788"/>
    </location>
</feature>
<feature type="repeat" description="TPR" evidence="1">
    <location>
        <begin position="312"/>
        <end position="345"/>
    </location>
</feature>
<keyword evidence="5" id="KW-1185">Reference proteome</keyword>
<dbReference type="Gene3D" id="1.25.40.10">
    <property type="entry name" value="Tetratricopeptide repeat domain"/>
    <property type="match status" value="6"/>
</dbReference>
<feature type="region of interest" description="Disordered" evidence="2">
    <location>
        <begin position="989"/>
        <end position="1008"/>
    </location>
</feature>
<proteinExistence type="predicted"/>
<dbReference type="Pfam" id="PF13174">
    <property type="entry name" value="TPR_6"/>
    <property type="match status" value="1"/>
</dbReference>
<evidence type="ECO:0000313" key="5">
    <source>
        <dbReference type="Proteomes" id="UP000745859"/>
    </source>
</evidence>
<organism evidence="4 5">
    <name type="scientific">Wenyingzhuangia heitensis</name>
    <dbReference type="NCBI Taxonomy" id="1487859"/>
    <lineage>
        <taxon>Bacteria</taxon>
        <taxon>Pseudomonadati</taxon>
        <taxon>Bacteroidota</taxon>
        <taxon>Flavobacteriia</taxon>
        <taxon>Flavobacteriales</taxon>
        <taxon>Flavobacteriaceae</taxon>
        <taxon>Wenyingzhuangia</taxon>
    </lineage>
</organism>
<evidence type="ECO:0000256" key="3">
    <source>
        <dbReference type="SAM" id="SignalP"/>
    </source>
</evidence>
<dbReference type="SMART" id="SM00028">
    <property type="entry name" value="TPR"/>
    <property type="match status" value="12"/>
</dbReference>
<dbReference type="PROSITE" id="PS50005">
    <property type="entry name" value="TPR"/>
    <property type="match status" value="4"/>
</dbReference>
<keyword evidence="1" id="KW-0802">TPR repeat</keyword>
<reference evidence="4 5" key="1">
    <citation type="submission" date="2020-03" db="EMBL/GenBank/DDBJ databases">
        <title>Genomic Encyclopedia of Type Strains, Phase IV (KMG-IV): sequencing the most valuable type-strain genomes for metagenomic binning, comparative biology and taxonomic classification.</title>
        <authorList>
            <person name="Goeker M."/>
        </authorList>
    </citation>
    <scope>NUCLEOTIDE SEQUENCE [LARGE SCALE GENOMIC DNA]</scope>
    <source>
        <strain evidence="4 5">DSM 101599</strain>
    </source>
</reference>
<evidence type="ECO:0000256" key="2">
    <source>
        <dbReference type="SAM" id="MobiDB-lite"/>
    </source>
</evidence>
<dbReference type="RefSeq" id="WP_167183500.1">
    <property type="nucleotide sequence ID" value="NZ_JAASQL010000001.1"/>
</dbReference>
<feature type="signal peptide" evidence="3">
    <location>
        <begin position="1"/>
        <end position="21"/>
    </location>
</feature>
<protein>
    <submittedName>
        <fullName evidence="4">Tetratricopeptide (TPR) repeat protein</fullName>
    </submittedName>
</protein>
<evidence type="ECO:0000313" key="4">
    <source>
        <dbReference type="EMBL" id="NIJ44100.1"/>
    </source>
</evidence>
<name>A0ABX0U5G0_9FLAO</name>
<dbReference type="Proteomes" id="UP000745859">
    <property type="component" value="Unassembled WGS sequence"/>
</dbReference>
<sequence>MKKQFLLSLTVVFTVALSGMAQNSYQSTSSLKWYTKAVQAFDNNHYALAKEYFKEVQELETQESIALEKYKLLTALELNEKNAGKHTELYLNKHPNSIDKTALILALSNYYFANKQNEKALEWFQKIDVKALTNKQETNYNYKLAFANYKTKNYTKAKEYLLPISKSGAYQNEAHYYLGSIGVQNKDYASASFHFDKIKNIKKYHREASYQLLIVSYQQKKYEEVIRLGERYYEETSGIEQSETAKIIGESYFYLGNYNKAIDYLTQYKGRQRRLTEVDYYFLGYAYYKLKEYDKAIENFNKITDEKSGVSQNAHYHLGDCYLKKNQKTQALNAFKNASEMEFDVTVQQDAFLNYAKLSYEIGNPYQSSSEVLQAFVDKYPNAEQASAIEGLIVNAYLQLKDFKGALAYYNSQRLVKDAQYQELLLERGFELYNENKIQEALSYFSKASELYNNKTITNRALFWKAEMLSELNNYKEADYYYTSFVKETNNKKLSEYADGVYGLAYALFHQKKYNDALNYFTEYTKISNNTIKKRNAVLRIADCHFVNKTYWSALENYNQVIKANQSQVDYAMHQKALAYGFLGKNEQKKATLKEIQTQFTRSAYLDDSYYQLGNMLVNQNKNKEAIEVFDELIKKYPKSPLVVKAKLKKGIVLFNSNENQESVTVLRDLVSNYPGTGEAVQAVKMAEQVYKEMDKVDEYAAWVKKLEFVNISDQDIDRSMFEAAENKYLANDLKAAITSSKKYLINFPQGIHALTVHFYLAQAYFNSGNKENAVPEYKEVLKVNANEYTEVALNRLSQIYLEKEEWELASTLLLQIETDAINTQNVVYAQSNLMKFYYKENKFAKALDYTKKVLGNNKSSEQAVADAYVYGARSAIELDDFTKAKNYYKELENIGKGSVKAEANYYKAFFLNKDKSYQKSNEQIQILASKYQAYRFWGVKGLLLMAQNFHALKDDFQANFILNNIISNVKEYDDLVEEAKELLQEYKPQNAEEELKGETQNNATNNI</sequence>
<dbReference type="Pfam" id="PF12895">
    <property type="entry name" value="ANAPC3"/>
    <property type="match status" value="1"/>
</dbReference>
<dbReference type="Pfam" id="PF13181">
    <property type="entry name" value="TPR_8"/>
    <property type="match status" value="2"/>
</dbReference>
<feature type="repeat" description="TPR" evidence="1">
    <location>
        <begin position="607"/>
        <end position="640"/>
    </location>
</feature>
<keyword evidence="3" id="KW-0732">Signal</keyword>
<dbReference type="PANTHER" id="PTHR12558">
    <property type="entry name" value="CELL DIVISION CYCLE 16,23,27"/>
    <property type="match status" value="1"/>
</dbReference>